<evidence type="ECO:0000256" key="1">
    <source>
        <dbReference type="ARBA" id="ARBA00006576"/>
    </source>
</evidence>
<dbReference type="EMBL" id="AFRT01001536">
    <property type="protein sequence ID" value="ELU40021.1"/>
    <property type="molecule type" value="Genomic_DNA"/>
</dbReference>
<dbReference type="GO" id="GO:0008270">
    <property type="term" value="F:zinc ion binding"/>
    <property type="evidence" value="ECO:0007669"/>
    <property type="project" value="InterPro"/>
</dbReference>
<dbReference type="InterPro" id="IPR016193">
    <property type="entry name" value="Cytidine_deaminase-like"/>
</dbReference>
<protein>
    <submittedName>
        <fullName evidence="3">Cytidine and deoxycytidylate deaminase zinc-binding region domain-containing protein</fullName>
    </submittedName>
</protein>
<gene>
    <name evidence="3" type="ORF">AG1IA_05951</name>
</gene>
<dbReference type="STRING" id="983506.L8WPD4"/>
<dbReference type="PANTHER" id="PTHR11644:SF2">
    <property type="entry name" value="CYTIDINE DEAMINASE"/>
    <property type="match status" value="1"/>
</dbReference>
<evidence type="ECO:0000313" key="3">
    <source>
        <dbReference type="EMBL" id="ELU40021.1"/>
    </source>
</evidence>
<evidence type="ECO:0000313" key="4">
    <source>
        <dbReference type="Proteomes" id="UP000011668"/>
    </source>
</evidence>
<sequence>MQSQLSSSMSASAKVDPNKRKSHLSYDIVAQRPVLELEHYDERIANCLKDHQWRTSGATPEILHTQDYMPYFLVSIISSVSRNMFLGDIQEPKSYFNNHVHRYSPTRVDTRRARKAYSSAKGKAYSPYSNFRVGAALFATDGNIILGSNIENASYERRHQKFLSYCGDEVCLTPSHRRVRDVIFPRYVVTSMKSCLRVAFAVNLFANSARSRHLFIWSSRAILQPLPTPQSRPFF</sequence>
<dbReference type="InterPro" id="IPR050202">
    <property type="entry name" value="Cyt/Deoxycyt_deaminase"/>
</dbReference>
<dbReference type="CDD" id="cd01283">
    <property type="entry name" value="cytidine_deaminase"/>
    <property type="match status" value="1"/>
</dbReference>
<dbReference type="GO" id="GO:0005829">
    <property type="term" value="C:cytosol"/>
    <property type="evidence" value="ECO:0007669"/>
    <property type="project" value="TreeGrafter"/>
</dbReference>
<dbReference type="GO" id="GO:0004126">
    <property type="term" value="F:cytidine deaminase activity"/>
    <property type="evidence" value="ECO:0007669"/>
    <property type="project" value="InterPro"/>
</dbReference>
<comment type="caution">
    <text evidence="3">The sequence shown here is derived from an EMBL/GenBank/DDBJ whole genome shotgun (WGS) entry which is preliminary data.</text>
</comment>
<comment type="similarity">
    <text evidence="1">Belongs to the cytidine and deoxycytidylate deaminase family.</text>
</comment>
<dbReference type="AlphaFoldDB" id="L8WPD4"/>
<organism evidence="3 4">
    <name type="scientific">Thanatephorus cucumeris (strain AG1-IA)</name>
    <name type="common">Rice sheath blight fungus</name>
    <name type="synonym">Rhizoctonia solani</name>
    <dbReference type="NCBI Taxonomy" id="983506"/>
    <lineage>
        <taxon>Eukaryota</taxon>
        <taxon>Fungi</taxon>
        <taxon>Dikarya</taxon>
        <taxon>Basidiomycota</taxon>
        <taxon>Agaricomycotina</taxon>
        <taxon>Agaricomycetes</taxon>
        <taxon>Cantharellales</taxon>
        <taxon>Ceratobasidiaceae</taxon>
        <taxon>Rhizoctonia</taxon>
        <taxon>Rhizoctonia solani AG-1</taxon>
    </lineage>
</organism>
<dbReference type="OrthoDB" id="414540at2759"/>
<dbReference type="HOGENOM" id="CLU_1180900_0_0_1"/>
<keyword evidence="4" id="KW-1185">Reference proteome</keyword>
<dbReference type="Gene3D" id="3.40.140.10">
    <property type="entry name" value="Cytidine Deaminase, domain 2"/>
    <property type="match status" value="1"/>
</dbReference>
<dbReference type="InterPro" id="IPR013171">
    <property type="entry name" value="Cyd/dCyd_deaminase_Zn-bd"/>
</dbReference>
<name>L8WPD4_THACA</name>
<dbReference type="GO" id="GO:0006139">
    <property type="term" value="P:nucleobase-containing compound metabolic process"/>
    <property type="evidence" value="ECO:0007669"/>
    <property type="project" value="UniProtKB-ARBA"/>
</dbReference>
<accession>L8WPD4</accession>
<reference evidence="3 4" key="1">
    <citation type="journal article" date="2013" name="Nat. Commun.">
        <title>The evolution and pathogenic mechanisms of the rice sheath blight pathogen.</title>
        <authorList>
            <person name="Zheng A."/>
            <person name="Lin R."/>
            <person name="Xu L."/>
            <person name="Qin P."/>
            <person name="Tang C."/>
            <person name="Ai P."/>
            <person name="Zhang D."/>
            <person name="Liu Y."/>
            <person name="Sun Z."/>
            <person name="Feng H."/>
            <person name="Wang Y."/>
            <person name="Chen Y."/>
            <person name="Liang X."/>
            <person name="Fu R."/>
            <person name="Li Q."/>
            <person name="Zhang J."/>
            <person name="Yu X."/>
            <person name="Xie Z."/>
            <person name="Ding L."/>
            <person name="Guan P."/>
            <person name="Tang J."/>
            <person name="Liang Y."/>
            <person name="Wang S."/>
            <person name="Deng Q."/>
            <person name="Li S."/>
            <person name="Zhu J."/>
            <person name="Wang L."/>
            <person name="Liu H."/>
            <person name="Li P."/>
        </authorList>
    </citation>
    <scope>NUCLEOTIDE SEQUENCE [LARGE SCALE GENOMIC DNA]</scope>
    <source>
        <strain evidence="4">AG-1 IA</strain>
    </source>
</reference>
<proteinExistence type="inferred from homology"/>
<dbReference type="Proteomes" id="UP000011668">
    <property type="component" value="Unassembled WGS sequence"/>
</dbReference>
<dbReference type="SUPFAM" id="SSF53927">
    <property type="entry name" value="Cytidine deaminase-like"/>
    <property type="match status" value="1"/>
</dbReference>
<evidence type="ECO:0000259" key="2">
    <source>
        <dbReference type="Pfam" id="PF08211"/>
    </source>
</evidence>
<feature type="domain" description="Cytidine/deoxycytidylate deaminase zinc-binding" evidence="2">
    <location>
        <begin position="109"/>
        <end position="156"/>
    </location>
</feature>
<dbReference type="PANTHER" id="PTHR11644">
    <property type="entry name" value="CYTIDINE DEAMINASE"/>
    <property type="match status" value="1"/>
</dbReference>
<dbReference type="Pfam" id="PF08211">
    <property type="entry name" value="dCMP_cyt_deam_2"/>
    <property type="match status" value="1"/>
</dbReference>